<evidence type="ECO:0000313" key="2">
    <source>
        <dbReference type="EMBL" id="WZX30344.1"/>
    </source>
</evidence>
<evidence type="ECO:0000313" key="3">
    <source>
        <dbReference type="Proteomes" id="UP001455384"/>
    </source>
</evidence>
<protein>
    <submittedName>
        <fullName evidence="2">GNAT family N-acetyltransferase</fullName>
        <ecNumber evidence="2">2.3.-.-</ecNumber>
    </submittedName>
</protein>
<dbReference type="PROSITE" id="PS51186">
    <property type="entry name" value="GNAT"/>
    <property type="match status" value="1"/>
</dbReference>
<dbReference type="GO" id="GO:0016746">
    <property type="term" value="F:acyltransferase activity"/>
    <property type="evidence" value="ECO:0007669"/>
    <property type="project" value="UniProtKB-KW"/>
</dbReference>
<keyword evidence="2" id="KW-0012">Acyltransferase</keyword>
<dbReference type="PANTHER" id="PTHR43792">
    <property type="entry name" value="GNAT FAMILY, PUTATIVE (AFU_ORTHOLOGUE AFUA_3G00765)-RELATED-RELATED"/>
    <property type="match status" value="1"/>
</dbReference>
<proteinExistence type="predicted"/>
<dbReference type="InterPro" id="IPR000182">
    <property type="entry name" value="GNAT_dom"/>
</dbReference>
<evidence type="ECO:0000259" key="1">
    <source>
        <dbReference type="PROSITE" id="PS51186"/>
    </source>
</evidence>
<dbReference type="InterPro" id="IPR016181">
    <property type="entry name" value="Acyl_CoA_acyltransferase"/>
</dbReference>
<organism evidence="2 3">
    <name type="scientific">Salinicoccus bachuensis</name>
    <dbReference type="NCBI Taxonomy" id="3136731"/>
    <lineage>
        <taxon>Bacteria</taxon>
        <taxon>Bacillati</taxon>
        <taxon>Bacillota</taxon>
        <taxon>Bacilli</taxon>
        <taxon>Bacillales</taxon>
        <taxon>Staphylococcaceae</taxon>
        <taxon>Salinicoccus</taxon>
    </lineage>
</organism>
<gene>
    <name evidence="2" type="ORF">RQP18_03920</name>
</gene>
<name>A0ABZ3CL08_9STAP</name>
<accession>A0ABZ3CL08</accession>
<dbReference type="SUPFAM" id="SSF55729">
    <property type="entry name" value="Acyl-CoA N-acyltransferases (Nat)"/>
    <property type="match status" value="1"/>
</dbReference>
<sequence>MQHLGTQKLETERLVLRKLTSDDAEAMYHKWASDPEVTEYLTWPPHGSLEVTRQLIGHWTEEYKKYDFYQWAIVPKELNAPVGTISVVDADDSVGMVHIGYCIGKAWWGKGYTTEAFGRLIRFFFEDVGLNRIETKHDTRNPGSGRVMEKCGLLYEGTTRQSDRNNQGICDSALYGIVRRDYYK</sequence>
<dbReference type="EMBL" id="CP138333">
    <property type="protein sequence ID" value="WZX30344.1"/>
    <property type="molecule type" value="Genomic_DNA"/>
</dbReference>
<reference evidence="3" key="1">
    <citation type="submission" date="2023-10" db="EMBL/GenBank/DDBJ databases">
        <title>Genome analysis and identification of Salinococcus sp. Bachu38 nov., a PGPR from the rhizosphere of Tamarix.</title>
        <authorList>
            <person name="Liang Z."/>
            <person name="Zhang X."/>
            <person name="Jia J."/>
            <person name="Chen X."/>
            <person name="Wang Y."/>
            <person name="Wang Q."/>
            <person name="Wang R."/>
        </authorList>
    </citation>
    <scope>NUCLEOTIDE SEQUENCE [LARGE SCALE GENOMIC DNA]</scope>
    <source>
        <strain evidence="3">Bachu38</strain>
    </source>
</reference>
<feature type="domain" description="N-acetyltransferase" evidence="1">
    <location>
        <begin position="14"/>
        <end position="181"/>
    </location>
</feature>
<dbReference type="Proteomes" id="UP001455384">
    <property type="component" value="Chromosome"/>
</dbReference>
<dbReference type="EC" id="2.3.-.-" evidence="2"/>
<keyword evidence="3" id="KW-1185">Reference proteome</keyword>
<dbReference type="Gene3D" id="3.40.630.30">
    <property type="match status" value="1"/>
</dbReference>
<dbReference type="InterPro" id="IPR051531">
    <property type="entry name" value="N-acetyltransferase"/>
</dbReference>
<dbReference type="Pfam" id="PF13302">
    <property type="entry name" value="Acetyltransf_3"/>
    <property type="match status" value="1"/>
</dbReference>
<dbReference type="RefSeq" id="WP_342388863.1">
    <property type="nucleotide sequence ID" value="NZ_CP138333.2"/>
</dbReference>
<keyword evidence="2" id="KW-0808">Transferase</keyword>